<reference evidence="1 2" key="1">
    <citation type="submission" date="2019-07" db="EMBL/GenBank/DDBJ databases">
        <title>Whole genome shotgun sequence of Reyranella soli NBRC 108950.</title>
        <authorList>
            <person name="Hosoyama A."/>
            <person name="Uohara A."/>
            <person name="Ohji S."/>
            <person name="Ichikawa N."/>
        </authorList>
    </citation>
    <scope>NUCLEOTIDE SEQUENCE [LARGE SCALE GENOMIC DNA]</scope>
    <source>
        <strain evidence="1 2">NBRC 108950</strain>
    </source>
</reference>
<dbReference type="EMBL" id="BKAJ01000248">
    <property type="protein sequence ID" value="GEP61710.1"/>
    <property type="molecule type" value="Genomic_DNA"/>
</dbReference>
<name>A0A512NRY7_9HYPH</name>
<organism evidence="1 2">
    <name type="scientific">Reyranella soli</name>
    <dbReference type="NCBI Taxonomy" id="1230389"/>
    <lineage>
        <taxon>Bacteria</taxon>
        <taxon>Pseudomonadati</taxon>
        <taxon>Pseudomonadota</taxon>
        <taxon>Alphaproteobacteria</taxon>
        <taxon>Hyphomicrobiales</taxon>
        <taxon>Reyranellaceae</taxon>
        <taxon>Reyranella</taxon>
    </lineage>
</organism>
<comment type="caution">
    <text evidence="1">The sequence shown here is derived from an EMBL/GenBank/DDBJ whole genome shotgun (WGS) entry which is preliminary data.</text>
</comment>
<gene>
    <name evidence="1" type="ORF">RSO01_88760</name>
</gene>
<protein>
    <submittedName>
        <fullName evidence="1">Uncharacterized protein</fullName>
    </submittedName>
</protein>
<keyword evidence="2" id="KW-1185">Reference proteome</keyword>
<evidence type="ECO:0000313" key="1">
    <source>
        <dbReference type="EMBL" id="GEP61710.1"/>
    </source>
</evidence>
<dbReference type="Proteomes" id="UP000321058">
    <property type="component" value="Unassembled WGS sequence"/>
</dbReference>
<dbReference type="AlphaFoldDB" id="A0A512NRY7"/>
<accession>A0A512NRY7</accession>
<evidence type="ECO:0000313" key="2">
    <source>
        <dbReference type="Proteomes" id="UP000321058"/>
    </source>
</evidence>
<dbReference type="RefSeq" id="WP_147157004.1">
    <property type="nucleotide sequence ID" value="NZ_BKAJ01000248.1"/>
</dbReference>
<proteinExistence type="predicted"/>
<sequence>MARSDPLKPALVHDQLNDETVDWKPEFYQQHFEQYAKLNFDPDKGLVEWDGRLLFAWVPPPRPGA</sequence>